<dbReference type="AlphaFoldDB" id="A0A2T3ASS2"/>
<gene>
    <name evidence="2" type="ORF">M430DRAFT_175394</name>
</gene>
<evidence type="ECO:0000313" key="3">
    <source>
        <dbReference type="Proteomes" id="UP000241818"/>
    </source>
</evidence>
<dbReference type="Proteomes" id="UP000241818">
    <property type="component" value="Unassembled WGS sequence"/>
</dbReference>
<keyword evidence="1" id="KW-0812">Transmembrane</keyword>
<sequence length="208" mass="23716">MLFSILEPHGYRSVRPASIYGSIRAVGHCYRMDYLTALLLPTLYSNPDCVTEEIYQLRWPGKQNFIHMRASALDRSLLCSAALQQPLATSHYEWRRKHHSRKSKKRCEAVSFVVLFDLFKTGSPALHTFATSQYGSLPKISVSTGISNCPLSLVYISGFVSVLLFPWLCFVLSLMLIASSDAFKQMFETCRRRLQLSDSTFRQPFTKT</sequence>
<name>A0A2T3ASS2_AMORE</name>
<dbReference type="GeneID" id="36571776"/>
<feature type="transmembrane region" description="Helical" evidence="1">
    <location>
        <begin position="153"/>
        <end position="177"/>
    </location>
</feature>
<keyword evidence="1" id="KW-1133">Transmembrane helix</keyword>
<accession>A0A2T3ASS2</accession>
<dbReference type="InParanoid" id="A0A2T3ASS2"/>
<proteinExistence type="predicted"/>
<evidence type="ECO:0000313" key="2">
    <source>
        <dbReference type="EMBL" id="PSS10517.1"/>
    </source>
</evidence>
<keyword evidence="1" id="KW-0472">Membrane</keyword>
<keyword evidence="3" id="KW-1185">Reference proteome</keyword>
<evidence type="ECO:0000256" key="1">
    <source>
        <dbReference type="SAM" id="Phobius"/>
    </source>
</evidence>
<organism evidence="2 3">
    <name type="scientific">Amorphotheca resinae ATCC 22711</name>
    <dbReference type="NCBI Taxonomy" id="857342"/>
    <lineage>
        <taxon>Eukaryota</taxon>
        <taxon>Fungi</taxon>
        <taxon>Dikarya</taxon>
        <taxon>Ascomycota</taxon>
        <taxon>Pezizomycotina</taxon>
        <taxon>Leotiomycetes</taxon>
        <taxon>Helotiales</taxon>
        <taxon>Amorphothecaceae</taxon>
        <taxon>Amorphotheca</taxon>
    </lineage>
</organism>
<protein>
    <submittedName>
        <fullName evidence="2">Uncharacterized protein</fullName>
    </submittedName>
</protein>
<reference evidence="2 3" key="1">
    <citation type="journal article" date="2018" name="New Phytol.">
        <title>Comparative genomics and transcriptomics depict ericoid mycorrhizal fungi as versatile saprotrophs and plant mutualists.</title>
        <authorList>
            <person name="Martino E."/>
            <person name="Morin E."/>
            <person name="Grelet G.A."/>
            <person name="Kuo A."/>
            <person name="Kohler A."/>
            <person name="Daghino S."/>
            <person name="Barry K.W."/>
            <person name="Cichocki N."/>
            <person name="Clum A."/>
            <person name="Dockter R.B."/>
            <person name="Hainaut M."/>
            <person name="Kuo R.C."/>
            <person name="LaButti K."/>
            <person name="Lindahl B.D."/>
            <person name="Lindquist E.A."/>
            <person name="Lipzen A."/>
            <person name="Khouja H.R."/>
            <person name="Magnuson J."/>
            <person name="Murat C."/>
            <person name="Ohm R.A."/>
            <person name="Singer S.W."/>
            <person name="Spatafora J.W."/>
            <person name="Wang M."/>
            <person name="Veneault-Fourrey C."/>
            <person name="Henrissat B."/>
            <person name="Grigoriev I.V."/>
            <person name="Martin F.M."/>
            <person name="Perotto S."/>
        </authorList>
    </citation>
    <scope>NUCLEOTIDE SEQUENCE [LARGE SCALE GENOMIC DNA]</scope>
    <source>
        <strain evidence="2 3">ATCC 22711</strain>
    </source>
</reference>
<dbReference type="RefSeq" id="XP_024717696.1">
    <property type="nucleotide sequence ID" value="XM_024863695.1"/>
</dbReference>
<dbReference type="EMBL" id="KZ679016">
    <property type="protein sequence ID" value="PSS10517.1"/>
    <property type="molecule type" value="Genomic_DNA"/>
</dbReference>